<dbReference type="Gene3D" id="1.20.140.40">
    <property type="entry name" value="Invertase/pectin methylesterase inhibitor family protein"/>
    <property type="match status" value="1"/>
</dbReference>
<dbReference type="Gramene" id="OGLUM08G07220.1">
    <property type="protein sequence ID" value="OGLUM08G07220.1"/>
    <property type="gene ID" value="OGLUM08G07220"/>
</dbReference>
<dbReference type="HOGENOM" id="CLU_2761922_0_0_1"/>
<keyword evidence="2" id="KW-1185">Reference proteome</keyword>
<sequence>MPVSCARATTALPHASIAETCSFVEDHKLCVKSPSSLLLTVRAAADTRMLVRAAVLLAKQNATATATYLS</sequence>
<proteinExistence type="predicted"/>
<evidence type="ECO:0000313" key="2">
    <source>
        <dbReference type="Proteomes" id="UP000026961"/>
    </source>
</evidence>
<dbReference type="Proteomes" id="UP000026961">
    <property type="component" value="Chromosome 8"/>
</dbReference>
<dbReference type="InterPro" id="IPR035513">
    <property type="entry name" value="Invertase/methylesterase_inhib"/>
</dbReference>
<dbReference type="SUPFAM" id="SSF101148">
    <property type="entry name" value="Plant invertase/pectin methylesterase inhibitor"/>
    <property type="match status" value="1"/>
</dbReference>
<evidence type="ECO:0000313" key="1">
    <source>
        <dbReference type="EnsemblPlants" id="OGLUM08G07220.1"/>
    </source>
</evidence>
<dbReference type="AlphaFoldDB" id="A0A0E0ASF9"/>
<dbReference type="STRING" id="40148.A0A0E0ASF9"/>
<protein>
    <recommendedName>
        <fullName evidence="3">Pectinesterase inhibitor domain-containing protein</fullName>
    </recommendedName>
</protein>
<name>A0A0E0ASF9_9ORYZ</name>
<reference evidence="1" key="1">
    <citation type="submission" date="2015-04" db="UniProtKB">
        <authorList>
            <consortium name="EnsemblPlants"/>
        </authorList>
    </citation>
    <scope>IDENTIFICATION</scope>
</reference>
<reference evidence="1" key="2">
    <citation type="submission" date="2018-05" db="EMBL/GenBank/DDBJ databases">
        <title>OgluRS3 (Oryza glumaepatula Reference Sequence Version 3).</title>
        <authorList>
            <person name="Zhang J."/>
            <person name="Kudrna D."/>
            <person name="Lee S."/>
            <person name="Talag J."/>
            <person name="Welchert J."/>
            <person name="Wing R.A."/>
        </authorList>
    </citation>
    <scope>NUCLEOTIDE SEQUENCE [LARGE SCALE GENOMIC DNA]</scope>
</reference>
<accession>A0A0E0ASF9</accession>
<organism evidence="1">
    <name type="scientific">Oryza glumipatula</name>
    <dbReference type="NCBI Taxonomy" id="40148"/>
    <lineage>
        <taxon>Eukaryota</taxon>
        <taxon>Viridiplantae</taxon>
        <taxon>Streptophyta</taxon>
        <taxon>Embryophyta</taxon>
        <taxon>Tracheophyta</taxon>
        <taxon>Spermatophyta</taxon>
        <taxon>Magnoliopsida</taxon>
        <taxon>Liliopsida</taxon>
        <taxon>Poales</taxon>
        <taxon>Poaceae</taxon>
        <taxon>BOP clade</taxon>
        <taxon>Oryzoideae</taxon>
        <taxon>Oryzeae</taxon>
        <taxon>Oryzinae</taxon>
        <taxon>Oryza</taxon>
    </lineage>
</organism>
<dbReference type="EnsemblPlants" id="OGLUM08G07220.1">
    <property type="protein sequence ID" value="OGLUM08G07220.1"/>
    <property type="gene ID" value="OGLUM08G07220"/>
</dbReference>
<evidence type="ECO:0008006" key="3">
    <source>
        <dbReference type="Google" id="ProtNLM"/>
    </source>
</evidence>